<feature type="transmembrane region" description="Helical" evidence="2">
    <location>
        <begin position="70"/>
        <end position="93"/>
    </location>
</feature>
<dbReference type="Proteomes" id="UP000006250">
    <property type="component" value="Unassembled WGS sequence"/>
</dbReference>
<dbReference type="InterPro" id="IPR007621">
    <property type="entry name" value="TPM_dom"/>
</dbReference>
<keyword evidence="2" id="KW-1133">Transmembrane helix</keyword>
<name>E1JUE7_SOLFR</name>
<dbReference type="PANTHER" id="PTHR30373">
    <property type="entry name" value="UPF0603 PROTEIN YGCG"/>
    <property type="match status" value="1"/>
</dbReference>
<evidence type="ECO:0000256" key="2">
    <source>
        <dbReference type="SAM" id="Phobius"/>
    </source>
</evidence>
<feature type="transmembrane region" description="Helical" evidence="2">
    <location>
        <begin position="246"/>
        <end position="268"/>
    </location>
</feature>
<dbReference type="AlphaFoldDB" id="E1JUE7"/>
<feature type="transmembrane region" description="Helical" evidence="2">
    <location>
        <begin position="280"/>
        <end position="304"/>
    </location>
</feature>
<organism evidence="4 5">
    <name type="scientific">Solidesulfovibrio fructosivorans JJ]</name>
    <dbReference type="NCBI Taxonomy" id="596151"/>
    <lineage>
        <taxon>Bacteria</taxon>
        <taxon>Pseudomonadati</taxon>
        <taxon>Thermodesulfobacteriota</taxon>
        <taxon>Desulfovibrionia</taxon>
        <taxon>Desulfovibrionales</taxon>
        <taxon>Desulfovibrionaceae</taxon>
        <taxon>Solidesulfovibrio</taxon>
    </lineage>
</organism>
<reference evidence="4 5" key="1">
    <citation type="submission" date="2010-08" db="EMBL/GenBank/DDBJ databases">
        <title>The draft genome of Desulfovibrio fructosovorans JJ.</title>
        <authorList>
            <consortium name="US DOE Joint Genome Institute (JGI-PGF)"/>
            <person name="Lucas S."/>
            <person name="Copeland A."/>
            <person name="Lapidus A."/>
            <person name="Cheng J.-F."/>
            <person name="Bruce D."/>
            <person name="Goodwin L."/>
            <person name="Pitluck S."/>
            <person name="Land M.L."/>
            <person name="Hauser L."/>
            <person name="Chang Y.-J."/>
            <person name="Jeffries C."/>
            <person name="Wall J.D."/>
            <person name="Stahl D.A."/>
            <person name="Arkin A.P."/>
            <person name="Dehal P."/>
            <person name="Stolyar S.M."/>
            <person name="Hazen T.C."/>
            <person name="Woyke T.J."/>
        </authorList>
    </citation>
    <scope>NUCLEOTIDE SEQUENCE [LARGE SCALE GENOMIC DNA]</scope>
    <source>
        <strain evidence="4 5">JJ</strain>
    </source>
</reference>
<feature type="region of interest" description="Disordered" evidence="1">
    <location>
        <begin position="32"/>
        <end position="65"/>
    </location>
</feature>
<evidence type="ECO:0000259" key="3">
    <source>
        <dbReference type="Pfam" id="PF04536"/>
    </source>
</evidence>
<evidence type="ECO:0000313" key="4">
    <source>
        <dbReference type="EMBL" id="EFL52077.1"/>
    </source>
</evidence>
<comment type="caution">
    <text evidence="4">The sequence shown here is derived from an EMBL/GenBank/DDBJ whole genome shotgun (WGS) entry which is preliminary data.</text>
</comment>
<accession>E1JUE7</accession>
<dbReference type="EMBL" id="AECZ01000006">
    <property type="protein sequence ID" value="EFL52077.1"/>
    <property type="molecule type" value="Genomic_DNA"/>
</dbReference>
<keyword evidence="5" id="KW-1185">Reference proteome</keyword>
<protein>
    <recommendedName>
        <fullName evidence="3">TPM domain-containing protein</fullName>
    </recommendedName>
</protein>
<dbReference type="STRING" id="596151.DesfrDRAFT_1246"/>
<proteinExistence type="predicted"/>
<dbReference type="RefSeq" id="WP_005992145.1">
    <property type="nucleotide sequence ID" value="NZ_AECZ01000006.1"/>
</dbReference>
<keyword evidence="2" id="KW-0812">Transmembrane</keyword>
<evidence type="ECO:0000256" key="1">
    <source>
        <dbReference type="SAM" id="MobiDB-lite"/>
    </source>
</evidence>
<evidence type="ECO:0000313" key="5">
    <source>
        <dbReference type="Proteomes" id="UP000006250"/>
    </source>
</evidence>
<dbReference type="eggNOG" id="COG1512">
    <property type="taxonomic scope" value="Bacteria"/>
</dbReference>
<dbReference type="PANTHER" id="PTHR30373:SF2">
    <property type="entry name" value="UPF0603 PROTEIN YGCG"/>
    <property type="match status" value="1"/>
</dbReference>
<feature type="domain" description="TPM" evidence="3">
    <location>
        <begin position="102"/>
        <end position="225"/>
    </location>
</feature>
<gene>
    <name evidence="4" type="ORF">DesfrDRAFT_1246</name>
</gene>
<dbReference type="Gene3D" id="3.10.310.50">
    <property type="match status" value="1"/>
</dbReference>
<sequence length="352" mass="35067">MPDISSPTNVLPWEGAERMRRACREAACAGASARAPRPCPPSGGAGGPSAPPRRGPGEAAPPLAAGGHTAAASIIPLLCAFLILCFAATAMALEVPKLSGRVNDYAKLLSPQAKAKLDAELADFERTDSTQVVVLTIPSLEGESLEEYSIKVAEAWGIGQKGKDNGVLLLVSKGDRKVRIEVGYGLEGRLTDALSGRIIDYAIVPRFKAGNFDAGIMDGVSAIMQAVRGEYKGGPSHKGKGSDDNAVFGLFILAIILTAVLSGLPAPVRAGIFGLALPGAGALFGLGIGMLALLCVGGIALGLIGPFLFSSGRGGGGGFFIGGGGGGFGSGGGGGFSGGGGGFGGGGSSGSW</sequence>
<keyword evidence="2" id="KW-0472">Membrane</keyword>
<dbReference type="Pfam" id="PF04536">
    <property type="entry name" value="TPM_phosphatase"/>
    <property type="match status" value="1"/>
</dbReference>